<sequence>MSEARVLKDIPLGPKLCDQDLEDLGRQCLKLAAQLKGQLSELNHPLPTFFTQSFDRYPARNQAVNTTRHQLREAAQTLYELACGPDEIVTRELYAKIHDINAFTYVSRYNVAEHIPVDGSISYTILAAKSGTGIVQLRKALRHLMTLRVFHESEPEHVTHSAASKTLLDSGVKLYNSFLCNETSKLAVFQTDAIEKWGHDCVEPDQTAHNIAHRTNKPIFQYLSENPARAADFGQLMRYLFKTAAIDSEMLLQSYNWSALGAATVVDVGGSTGHCSVFIAKTNPALSFIVQDLQHVIADASDPAKCVVPAEMSNRIVFQVHDMMDPQPVIADVYFLRMVLHDWPDAVCRKALRHLATAMSKRPGSRLLIVDTVLPPAGQWSRVFERPLRVADLQMGLFHNSKERQLSEWEDLFHHSHPGFLLRSVLNPLKGPFSILELVLREGFTT</sequence>
<dbReference type="Proteomes" id="UP000007174">
    <property type="component" value="Unassembled WGS sequence"/>
</dbReference>
<dbReference type="HOGENOM" id="CLU_005533_1_4_1"/>
<reference evidence="8" key="4">
    <citation type="journal article" date="2017" name="BMC Genomics">
        <title>Gapless genome assembly of Colletotrichum higginsianum reveals chromosome structure and association of transposable elements with secondary metabolite gene clusters.</title>
        <authorList>
            <person name="Dallery J.-F."/>
            <person name="Lapalu N."/>
            <person name="Zampounis A."/>
            <person name="Pigne S."/>
            <person name="Luyten I."/>
            <person name="Amselem J."/>
            <person name="Wittenberg A.H.J."/>
            <person name="Zhou S."/>
            <person name="de Queiroz M.V."/>
            <person name="Robin G.P."/>
            <person name="Auger A."/>
            <person name="Hainaut M."/>
            <person name="Henrissat B."/>
            <person name="Kim K.-T."/>
            <person name="Lee Y.-H."/>
            <person name="Lespinet O."/>
            <person name="Schwartz D.C."/>
            <person name="Thon M.R."/>
            <person name="O'Connell R.J."/>
        </authorList>
    </citation>
    <scope>NUCLEOTIDE SEQUENCE [LARGE SCALE GENOMIC DNA]</scope>
    <source>
        <strain evidence="8">IMI 349063</strain>
    </source>
</reference>
<protein>
    <submittedName>
        <fullName evidence="5">O-methyltransferase</fullName>
    </submittedName>
</protein>
<evidence type="ECO:0000313" key="7">
    <source>
        <dbReference type="Proteomes" id="UP000007174"/>
    </source>
</evidence>
<evidence type="ECO:0000256" key="2">
    <source>
        <dbReference type="ARBA" id="ARBA00022679"/>
    </source>
</evidence>
<proteinExistence type="predicted"/>
<name>H1VQV7_COLHI</name>
<dbReference type="GO" id="GO:0032259">
    <property type="term" value="P:methylation"/>
    <property type="evidence" value="ECO:0007669"/>
    <property type="project" value="UniProtKB-KW"/>
</dbReference>
<dbReference type="InterPro" id="IPR001077">
    <property type="entry name" value="COMT_C"/>
</dbReference>
<dbReference type="EMBL" id="LTAN01000010">
    <property type="protein sequence ID" value="OBR03129.1"/>
    <property type="molecule type" value="Genomic_DNA"/>
</dbReference>
<evidence type="ECO:0000313" key="6">
    <source>
        <dbReference type="EMBL" id="OBR03129.1"/>
    </source>
</evidence>
<dbReference type="InterPro" id="IPR036390">
    <property type="entry name" value="WH_DNA-bd_sf"/>
</dbReference>
<evidence type="ECO:0000313" key="5">
    <source>
        <dbReference type="EMBL" id="CCF42613.1"/>
    </source>
</evidence>
<dbReference type="VEuPathDB" id="FungiDB:CH63R_14355"/>
<evidence type="ECO:0000256" key="1">
    <source>
        <dbReference type="ARBA" id="ARBA00022603"/>
    </source>
</evidence>
<evidence type="ECO:0000259" key="4">
    <source>
        <dbReference type="Pfam" id="PF00891"/>
    </source>
</evidence>
<dbReference type="EMBL" id="CACQ02005514">
    <property type="protein sequence ID" value="CCF42613.1"/>
    <property type="molecule type" value="Genomic_DNA"/>
</dbReference>
<dbReference type="GeneID" id="28873436"/>
<keyword evidence="8" id="KW-1185">Reference proteome</keyword>
<evidence type="ECO:0000256" key="3">
    <source>
        <dbReference type="ARBA" id="ARBA00022691"/>
    </source>
</evidence>
<accession>H1VQV7</accession>
<dbReference type="Proteomes" id="UP000092177">
    <property type="component" value="Chromosome 10"/>
</dbReference>
<dbReference type="PANTHER" id="PTHR43712">
    <property type="entry name" value="PUTATIVE (AFU_ORTHOLOGUE AFUA_4G14580)-RELATED"/>
    <property type="match status" value="1"/>
</dbReference>
<dbReference type="SUPFAM" id="SSF53335">
    <property type="entry name" value="S-adenosyl-L-methionine-dependent methyltransferases"/>
    <property type="match status" value="1"/>
</dbReference>
<keyword evidence="3" id="KW-0949">S-adenosyl-L-methionine</keyword>
<dbReference type="eggNOG" id="KOG3178">
    <property type="taxonomic scope" value="Eukaryota"/>
</dbReference>
<reference evidence="5" key="1">
    <citation type="submission" date="2011-12" db="EMBL/GenBank/DDBJ databases">
        <title>The genome sequence of Colletotrichum higginsianum IMI 34906.</title>
        <authorList>
            <person name="Ma L.-J."/>
            <person name="O'Connell R."/>
            <person name="van Themaat E.V.L."/>
            <person name="Stueber K."/>
            <person name="Young S.K."/>
            <person name="Zeng Q."/>
            <person name="Gargeya S."/>
            <person name="Fitzgerald M."/>
            <person name="Haas B."/>
            <person name="Abouelleil A."/>
            <person name="Alvarado L."/>
            <person name="Arachchi H.M."/>
            <person name="Berlin A."/>
            <person name="Chapman S.B."/>
            <person name="Gearin G."/>
            <person name="Goldberg J."/>
            <person name="Griggs A."/>
            <person name="Gujja S."/>
            <person name="Hansen M."/>
            <person name="Heiman D."/>
            <person name="Howarth C."/>
            <person name="Larimer J."/>
            <person name="Lui A."/>
            <person name="MacDonald P.J.P."/>
            <person name="McCowen C."/>
            <person name="Montmayeur A."/>
            <person name="Murphy C."/>
            <person name="Neiman D."/>
            <person name="Pearson M."/>
            <person name="Priest M."/>
            <person name="Roberts A."/>
            <person name="Saif S."/>
            <person name="Shea T."/>
            <person name="Sisk P."/>
            <person name="Stolte C."/>
            <person name="Sykes S."/>
            <person name="Wortman J."/>
            <person name="Nusbaum C."/>
            <person name="Birren B."/>
        </authorList>
    </citation>
    <scope>NUCLEOTIDE SEQUENCE</scope>
    <source>
        <strain evidence="5">IMI 349063</strain>
    </source>
</reference>
<dbReference type="PROSITE" id="PS51683">
    <property type="entry name" value="SAM_OMT_II"/>
    <property type="match status" value="1"/>
</dbReference>
<dbReference type="InterPro" id="IPR016461">
    <property type="entry name" value="COMT-like"/>
</dbReference>
<dbReference type="KEGG" id="chig:CH63R_14355"/>
<feature type="domain" description="O-methyltransferase C-terminal" evidence="4">
    <location>
        <begin position="218"/>
        <end position="415"/>
    </location>
</feature>
<dbReference type="SUPFAM" id="SSF46785">
    <property type="entry name" value="Winged helix' DNA-binding domain"/>
    <property type="match status" value="1"/>
</dbReference>
<dbReference type="Gene3D" id="1.10.10.10">
    <property type="entry name" value="Winged helix-like DNA-binding domain superfamily/Winged helix DNA-binding domain"/>
    <property type="match status" value="1"/>
</dbReference>
<dbReference type="InterPro" id="IPR036388">
    <property type="entry name" value="WH-like_DNA-bd_sf"/>
</dbReference>
<keyword evidence="1 6" id="KW-0489">Methyltransferase</keyword>
<dbReference type="CDD" id="cd02440">
    <property type="entry name" value="AdoMet_MTases"/>
    <property type="match status" value="1"/>
</dbReference>
<reference evidence="6" key="3">
    <citation type="submission" date="2016-02" db="EMBL/GenBank/DDBJ databases">
        <title>Resequencing and annotation of the Colletotrichum higginsianum genome.</title>
        <authorList>
            <person name="O'Connell R."/>
            <person name="Zambounis A."/>
            <person name="Thon M."/>
            <person name="Dallery J.-F."/>
        </authorList>
    </citation>
    <scope>NUCLEOTIDE SEQUENCE [LARGE SCALE GENOMIC DNA]</scope>
    <source>
        <strain evidence="6">IMI 349063</strain>
    </source>
</reference>
<dbReference type="Gene3D" id="3.40.50.150">
    <property type="entry name" value="Vaccinia Virus protein VP39"/>
    <property type="match status" value="1"/>
</dbReference>
<keyword evidence="2 6" id="KW-0808">Transferase</keyword>
<dbReference type="OrthoDB" id="1606438at2759"/>
<reference evidence="7" key="2">
    <citation type="journal article" date="2012" name="Nat. Genet.">
        <title>Lifestyle transitions in plant pathogenic Colletotrichum fungi deciphered by genome and transcriptome analyses.</title>
        <authorList>
            <person name="O'Connell R.J."/>
            <person name="Thon M.R."/>
            <person name="Hacquard S."/>
            <person name="Amyotte S.G."/>
            <person name="Kleemann J."/>
            <person name="Torres M.F."/>
            <person name="Damm U."/>
            <person name="Buiate E.A."/>
            <person name="Epstein L."/>
            <person name="Alkan N."/>
            <person name="Altmueller J."/>
            <person name="Alvarado-Balderrama L."/>
            <person name="Bauser C.A."/>
            <person name="Becker C."/>
            <person name="Birren B.W."/>
            <person name="Chen Z."/>
            <person name="Choi J."/>
            <person name="Crouch J.A."/>
            <person name="Duvick J.P."/>
            <person name="Farman M.A."/>
            <person name="Gan P."/>
            <person name="Heiman D."/>
            <person name="Henrissat B."/>
            <person name="Howard R.J."/>
            <person name="Kabbage M."/>
            <person name="Koch C."/>
            <person name="Kracher B."/>
            <person name="Kubo Y."/>
            <person name="Law A.D."/>
            <person name="Lebrun M.-H."/>
            <person name="Lee Y.-H."/>
            <person name="Miyara I."/>
            <person name="Moore N."/>
            <person name="Neumann U."/>
            <person name="Nordstroem K."/>
            <person name="Panaccione D.G."/>
            <person name="Panstruga R."/>
            <person name="Place M."/>
            <person name="Proctor R.H."/>
            <person name="Prusky D."/>
            <person name="Rech G."/>
            <person name="Reinhardt R."/>
            <person name="Rollins J.A."/>
            <person name="Rounsley S."/>
            <person name="Schardl C.L."/>
            <person name="Schwartz D.C."/>
            <person name="Shenoy N."/>
            <person name="Shirasu K."/>
            <person name="Sikhakolli U.R."/>
            <person name="Stueber K."/>
            <person name="Sukno S.A."/>
            <person name="Sweigard J.A."/>
            <person name="Takano Y."/>
            <person name="Takahara H."/>
            <person name="Trail F."/>
            <person name="van der Does H.C."/>
            <person name="Voll L.M."/>
            <person name="Will I."/>
            <person name="Young S."/>
            <person name="Zeng Q."/>
            <person name="Zhang J."/>
            <person name="Zhou S."/>
            <person name="Dickman M.B."/>
            <person name="Schulze-Lefert P."/>
            <person name="Ver Loren van Themaat E."/>
            <person name="Ma L.-J."/>
            <person name="Vaillancourt L.J."/>
        </authorList>
    </citation>
    <scope>NUCLEOTIDE SEQUENCE [LARGE SCALE GENOMIC DNA]</scope>
    <source>
        <strain evidence="7">IMI 349063</strain>
    </source>
</reference>
<dbReference type="PANTHER" id="PTHR43712:SF5">
    <property type="entry name" value="O-METHYLTRANSFERASE ASQN-RELATED"/>
    <property type="match status" value="1"/>
</dbReference>
<gene>
    <name evidence="5" type="ORF">CH063_12562</name>
    <name evidence="6" type="ORF">CH63R_14355</name>
</gene>
<dbReference type="AlphaFoldDB" id="H1VQV7"/>
<dbReference type="GO" id="GO:0008171">
    <property type="term" value="F:O-methyltransferase activity"/>
    <property type="evidence" value="ECO:0007669"/>
    <property type="project" value="InterPro"/>
</dbReference>
<dbReference type="STRING" id="759273.H1VQV7"/>
<organism evidence="5 7">
    <name type="scientific">Colletotrichum higginsianum (strain IMI 349063)</name>
    <name type="common">Crucifer anthracnose fungus</name>
    <dbReference type="NCBI Taxonomy" id="759273"/>
    <lineage>
        <taxon>Eukaryota</taxon>
        <taxon>Fungi</taxon>
        <taxon>Dikarya</taxon>
        <taxon>Ascomycota</taxon>
        <taxon>Pezizomycotina</taxon>
        <taxon>Sordariomycetes</taxon>
        <taxon>Hypocreomycetidae</taxon>
        <taxon>Glomerellales</taxon>
        <taxon>Glomerellaceae</taxon>
        <taxon>Colletotrichum</taxon>
        <taxon>Colletotrichum destructivum species complex</taxon>
    </lineage>
</organism>
<dbReference type="RefSeq" id="XP_018151647.1">
    <property type="nucleotide sequence ID" value="XM_018309329.1"/>
</dbReference>
<evidence type="ECO:0000313" key="8">
    <source>
        <dbReference type="Proteomes" id="UP000092177"/>
    </source>
</evidence>
<dbReference type="InterPro" id="IPR029063">
    <property type="entry name" value="SAM-dependent_MTases_sf"/>
</dbReference>
<dbReference type="Pfam" id="PF00891">
    <property type="entry name" value="Methyltransf_2"/>
    <property type="match status" value="1"/>
</dbReference>